<reference evidence="2" key="1">
    <citation type="submission" date="2022-11" db="EMBL/GenBank/DDBJ databases">
        <authorList>
            <person name="Scott C."/>
            <person name="Bruce N."/>
        </authorList>
    </citation>
    <scope>NUCLEOTIDE SEQUENCE</scope>
</reference>
<dbReference type="EMBL" id="CALLCH030000001">
    <property type="protein sequence ID" value="CAI4210849.1"/>
    <property type="molecule type" value="Genomic_DNA"/>
</dbReference>
<evidence type="ECO:0000256" key="1">
    <source>
        <dbReference type="SAM" id="MobiDB-lite"/>
    </source>
</evidence>
<protein>
    <recommendedName>
        <fullName evidence="4">Pyridoxamine 5'-phosphate oxidase</fullName>
    </recommendedName>
</protein>
<organism evidence="2 3">
    <name type="scientific">Parascedosporium putredinis</name>
    <dbReference type="NCBI Taxonomy" id="1442378"/>
    <lineage>
        <taxon>Eukaryota</taxon>
        <taxon>Fungi</taxon>
        <taxon>Dikarya</taxon>
        <taxon>Ascomycota</taxon>
        <taxon>Pezizomycotina</taxon>
        <taxon>Sordariomycetes</taxon>
        <taxon>Hypocreomycetidae</taxon>
        <taxon>Microascales</taxon>
        <taxon>Microascaceae</taxon>
        <taxon>Parascedosporium</taxon>
    </lineage>
</organism>
<accession>A0A9P1M718</accession>
<dbReference type="PANTHER" id="PTHR39336">
    <property type="entry name" value="PYRIDOXAMINE PHOSPHATE OXIDASE FAMILY PROTEIN (AFU_ORTHOLOGUE AFUA_6G11440)"/>
    <property type="match status" value="1"/>
</dbReference>
<sequence>MKIYPDLNPDLAAWAARSRPSHFAVLSPALVAYVDRTGSGCETIAHAYENGRLTIMFNSFGPAPRILRLFCNAEILEQDHPRFAATLAKIGDASGTGRRVYVGARAIVLGHIWRVTTSCGFGVPLIRKELLPPGENELYAFAERPTMELWVSKQAESADGAVLEYQAANNTTSLDGLPGLKTARRDAGRSGWPVKN</sequence>
<dbReference type="OrthoDB" id="539398at2759"/>
<dbReference type="AlphaFoldDB" id="A0A9P1M718"/>
<evidence type="ECO:0000313" key="3">
    <source>
        <dbReference type="Proteomes" id="UP000838763"/>
    </source>
</evidence>
<comment type="caution">
    <text evidence="2">The sequence shown here is derived from an EMBL/GenBank/DDBJ whole genome shotgun (WGS) entry which is preliminary data.</text>
</comment>
<gene>
    <name evidence="2" type="ORF">PPNO1_LOCUS648</name>
</gene>
<name>A0A9P1M718_9PEZI</name>
<evidence type="ECO:0000313" key="2">
    <source>
        <dbReference type="EMBL" id="CAI4210849.1"/>
    </source>
</evidence>
<proteinExistence type="predicted"/>
<evidence type="ECO:0008006" key="4">
    <source>
        <dbReference type="Google" id="ProtNLM"/>
    </source>
</evidence>
<dbReference type="Proteomes" id="UP000838763">
    <property type="component" value="Unassembled WGS sequence"/>
</dbReference>
<keyword evidence="3" id="KW-1185">Reference proteome</keyword>
<feature type="region of interest" description="Disordered" evidence="1">
    <location>
        <begin position="176"/>
        <end position="196"/>
    </location>
</feature>
<dbReference type="PANTHER" id="PTHR39336:SF1">
    <property type="entry name" value="PYRIDOXAMINE PHOSPHATE OXIDASE FAMILY PROTEIN (AFU_ORTHOLOGUE AFUA_6G11440)"/>
    <property type="match status" value="1"/>
</dbReference>